<gene>
    <name evidence="3" type="ORF">OKA04_05290</name>
</gene>
<evidence type="ECO:0000256" key="1">
    <source>
        <dbReference type="SAM" id="MobiDB-lite"/>
    </source>
</evidence>
<proteinExistence type="predicted"/>
<feature type="signal peptide" evidence="2">
    <location>
        <begin position="1"/>
        <end position="22"/>
    </location>
</feature>
<name>A0ABT3FLR8_9BACT</name>
<feature type="chain" id="PRO_5045406518" evidence="2">
    <location>
        <begin position="23"/>
        <end position="134"/>
    </location>
</feature>
<comment type="caution">
    <text evidence="3">The sequence shown here is derived from an EMBL/GenBank/DDBJ whole genome shotgun (WGS) entry which is preliminary data.</text>
</comment>
<dbReference type="EMBL" id="JAPDDS010000002">
    <property type="protein sequence ID" value="MCW1884134.1"/>
    <property type="molecule type" value="Genomic_DNA"/>
</dbReference>
<keyword evidence="4" id="KW-1185">Reference proteome</keyword>
<dbReference type="RefSeq" id="WP_264500094.1">
    <property type="nucleotide sequence ID" value="NZ_JAPDDS010000002.1"/>
</dbReference>
<organism evidence="3 4">
    <name type="scientific">Luteolibacter flavescens</name>
    <dbReference type="NCBI Taxonomy" id="1859460"/>
    <lineage>
        <taxon>Bacteria</taxon>
        <taxon>Pseudomonadati</taxon>
        <taxon>Verrucomicrobiota</taxon>
        <taxon>Verrucomicrobiia</taxon>
        <taxon>Verrucomicrobiales</taxon>
        <taxon>Verrucomicrobiaceae</taxon>
        <taxon>Luteolibacter</taxon>
    </lineage>
</organism>
<keyword evidence="2" id="KW-0732">Signal</keyword>
<protein>
    <submittedName>
        <fullName evidence="3">Uncharacterized protein</fullName>
    </submittedName>
</protein>
<dbReference type="Proteomes" id="UP001207930">
    <property type="component" value="Unassembled WGS sequence"/>
</dbReference>
<accession>A0ABT3FLR8</accession>
<sequence length="134" mass="14279">MISFPSLRSFAVILLAVTAPLAADPSEDKRFTAMIKEDATTRTTTVRVRIPKDAHATPVQSVYLQRASKTGLDLNVPVSFTEGPEGVSVYLMLPTDLARQATLRVSHRAAETGGAGSGGQAGEAYKIPLVEPKK</sequence>
<feature type="region of interest" description="Disordered" evidence="1">
    <location>
        <begin position="110"/>
        <end position="134"/>
    </location>
</feature>
<reference evidence="3 4" key="1">
    <citation type="submission" date="2022-10" db="EMBL/GenBank/DDBJ databases">
        <title>Luteolibacter flavescens strain MCCC 1K03193, whole genome shotgun sequencing project.</title>
        <authorList>
            <person name="Zhao G."/>
            <person name="Shen L."/>
        </authorList>
    </citation>
    <scope>NUCLEOTIDE SEQUENCE [LARGE SCALE GENOMIC DNA]</scope>
    <source>
        <strain evidence="3 4">MCCC 1K03193</strain>
    </source>
</reference>
<evidence type="ECO:0000313" key="3">
    <source>
        <dbReference type="EMBL" id="MCW1884134.1"/>
    </source>
</evidence>
<evidence type="ECO:0000313" key="4">
    <source>
        <dbReference type="Proteomes" id="UP001207930"/>
    </source>
</evidence>
<evidence type="ECO:0000256" key="2">
    <source>
        <dbReference type="SAM" id="SignalP"/>
    </source>
</evidence>